<reference evidence="1" key="1">
    <citation type="journal article" date="2020" name="Stud. Mycol.">
        <title>101 Dothideomycetes genomes: a test case for predicting lifestyles and emergence of pathogens.</title>
        <authorList>
            <person name="Haridas S."/>
            <person name="Albert R."/>
            <person name="Binder M."/>
            <person name="Bloem J."/>
            <person name="Labutti K."/>
            <person name="Salamov A."/>
            <person name="Andreopoulos B."/>
            <person name="Baker S."/>
            <person name="Barry K."/>
            <person name="Bills G."/>
            <person name="Bluhm B."/>
            <person name="Cannon C."/>
            <person name="Castanera R."/>
            <person name="Culley D."/>
            <person name="Daum C."/>
            <person name="Ezra D."/>
            <person name="Gonzalez J."/>
            <person name="Henrissat B."/>
            <person name="Kuo A."/>
            <person name="Liang C."/>
            <person name="Lipzen A."/>
            <person name="Lutzoni F."/>
            <person name="Magnuson J."/>
            <person name="Mondo S."/>
            <person name="Nolan M."/>
            <person name="Ohm R."/>
            <person name="Pangilinan J."/>
            <person name="Park H.-J."/>
            <person name="Ramirez L."/>
            <person name="Alfaro M."/>
            <person name="Sun H."/>
            <person name="Tritt A."/>
            <person name="Yoshinaga Y."/>
            <person name="Zwiers L.-H."/>
            <person name="Turgeon B."/>
            <person name="Goodwin S."/>
            <person name="Spatafora J."/>
            <person name="Crous P."/>
            <person name="Grigoriev I."/>
        </authorList>
    </citation>
    <scope>NUCLEOTIDE SEQUENCE</scope>
    <source>
        <strain evidence="1">CBS 115976</strain>
    </source>
</reference>
<dbReference type="Proteomes" id="UP000799302">
    <property type="component" value="Unassembled WGS sequence"/>
</dbReference>
<name>A0A6A6UPY1_9PEZI</name>
<proteinExistence type="predicted"/>
<protein>
    <submittedName>
        <fullName evidence="1">Uncharacterized protein</fullName>
    </submittedName>
</protein>
<dbReference type="OrthoDB" id="4166958at2759"/>
<sequence length="82" mass="8262">MTAASPSVLGDLGTLCGPINGNCDENGCNGIHAIDGITCVAGPYVGCPCGWNCGPDVGKCSDNNCDGDNGRCKNNYRGCTCT</sequence>
<dbReference type="EMBL" id="MU004230">
    <property type="protein sequence ID" value="KAF2674322.1"/>
    <property type="molecule type" value="Genomic_DNA"/>
</dbReference>
<organism evidence="1 2">
    <name type="scientific">Microthyrium microscopicum</name>
    <dbReference type="NCBI Taxonomy" id="703497"/>
    <lineage>
        <taxon>Eukaryota</taxon>
        <taxon>Fungi</taxon>
        <taxon>Dikarya</taxon>
        <taxon>Ascomycota</taxon>
        <taxon>Pezizomycotina</taxon>
        <taxon>Dothideomycetes</taxon>
        <taxon>Dothideomycetes incertae sedis</taxon>
        <taxon>Microthyriales</taxon>
        <taxon>Microthyriaceae</taxon>
        <taxon>Microthyrium</taxon>
    </lineage>
</organism>
<accession>A0A6A6UPY1</accession>
<evidence type="ECO:0000313" key="1">
    <source>
        <dbReference type="EMBL" id="KAF2674322.1"/>
    </source>
</evidence>
<evidence type="ECO:0000313" key="2">
    <source>
        <dbReference type="Proteomes" id="UP000799302"/>
    </source>
</evidence>
<gene>
    <name evidence="1" type="ORF">BT63DRAFT_419620</name>
</gene>
<keyword evidence="2" id="KW-1185">Reference proteome</keyword>
<dbReference type="AlphaFoldDB" id="A0A6A6UPY1"/>